<evidence type="ECO:0000313" key="6">
    <source>
        <dbReference type="EMBL" id="CAG6755649.1"/>
    </source>
</evidence>
<feature type="compositionally biased region" description="Low complexity" evidence="3">
    <location>
        <begin position="99"/>
        <end position="111"/>
    </location>
</feature>
<dbReference type="PRINTS" id="PR00401">
    <property type="entry name" value="SH2DOMAIN"/>
</dbReference>
<dbReference type="CDD" id="cd00159">
    <property type="entry name" value="RhoGAP"/>
    <property type="match status" value="1"/>
</dbReference>
<sequence>MDPFNSNQQCPPSSSSSSSPNTCLPSSTTSPGDPITPTGRVLSMAEQDFLKPSPLSYNDKNVYMETDDEIVCDLCYPGSSSGIKCSRCCDITSSSSSSSILTPGGSSMGGMPHPPLPPASIPLTKNNNLGFGSSSPSSAGSSSFHHGVKNNNLKQQQHHQPFMGSLPSKSSPGGSYLLNKTDNVSSSSSSPFKPDNIQVASEVFAKASDTSSNQAANLYTKSSSSGHQDTTSAATTAGGLTGGSCGWSPLESSTSALLKAETIATQNLVSKHEHLSALSSQLLGKSQQHEGSLPTSCGIQTVGLPTPLSSRHHDTSMGSLSSPYNRSRVDSTSFSPSSSSSPASSSNVTDPSSSCRPGGLNDPRGGGVNDLRGGVNDLRGGVNDLRSSGGVNPSPMMDTPSCPVTSSSLLSLLKSYFPAEFSTPLFNIYSVYESPAPQFMLACITQLELYARSDPSLDLYRMYHSNLNQVALNKVFDLFYSYGPEIRSYNFVKLDPPLLTLMLKNYLRSLSEPLIPYVYYEKFVSLLNNNSDRSIGARLFQLVQDFPPHHLSCIRYFMAHLCRLCSLQFSRGCRDPPTILIQSFTSVILRAPSESFAHNSSQVELHFRIIELLLLHGEWGEGLPTFSAPPALPPRKLSPRPSATYVHSRQSSLDMVSTTTSSTSSTSTSSSKLNNNNSSSTSTIRYQHFYYTSYFINNNSSSSTSTISTSGGPSDVSSLVLRDADWYWGDISRDEVNEKLAHSVDGTFLVRDTSTKNGEYTLTLRKGGTNKLIKIFHRNGRYGFSEPFKFSSVVELINYYKHESLSQYNSTLDTRLLYPVSRFASEDDIHSNDIDKVANAMVEIRTDLIKKSLIFEELTNAFNTSNEELNNKRQAIEAFGEAANVFEEQLKLQQKLHKDARPHEVKKLIENAELLRSCLSDLYETKTSLEDSLKSQTAYNLTLEREIHGLKPVLLAGYKRQEKHAHWLKSHGVSAVSINALLANCATLAAAQAQQNPASGDGSDPNMSGTSCSSASTTVLPVLPSLSCLNHTEADLPHQDEKTWLVRMSRAQAEALLAGKPDGTFLIRPSTTGQFALSIVCSGSTKHCLVYETERGFGFAEPYNIYPSLVELVVHYAGNSLEEHNDDLKTTLAYPVLAPGPVTAGATTMG</sequence>
<dbReference type="InterPro" id="IPR032498">
    <property type="entry name" value="PI3K_P85_iSH2"/>
</dbReference>
<feature type="compositionally biased region" description="Polar residues" evidence="3">
    <location>
        <begin position="282"/>
        <end position="299"/>
    </location>
</feature>
<dbReference type="InterPro" id="IPR000980">
    <property type="entry name" value="SH2"/>
</dbReference>
<dbReference type="AlphaFoldDB" id="A0A8D8ZYF4"/>
<feature type="domain" description="Rho-GAP" evidence="5">
    <location>
        <begin position="423"/>
        <end position="621"/>
    </location>
</feature>
<dbReference type="InterPro" id="IPR008936">
    <property type="entry name" value="Rho_GTPase_activation_prot"/>
</dbReference>
<keyword evidence="1 2" id="KW-0727">SH2 domain</keyword>
<accession>A0A8D8ZYF4</accession>
<dbReference type="Pfam" id="PF00620">
    <property type="entry name" value="RhoGAP"/>
    <property type="match status" value="1"/>
</dbReference>
<dbReference type="Gene3D" id="3.30.505.10">
    <property type="entry name" value="SH2 domain"/>
    <property type="match status" value="2"/>
</dbReference>
<dbReference type="GO" id="GO:0008286">
    <property type="term" value="P:insulin receptor signaling pathway"/>
    <property type="evidence" value="ECO:0007669"/>
    <property type="project" value="TreeGrafter"/>
</dbReference>
<dbReference type="CDD" id="cd12923">
    <property type="entry name" value="iSH2_PI3K_IA_R"/>
    <property type="match status" value="1"/>
</dbReference>
<dbReference type="InterPro" id="IPR000198">
    <property type="entry name" value="RhoGAP_dom"/>
</dbReference>
<feature type="compositionally biased region" description="Low complexity" evidence="3">
    <location>
        <begin position="657"/>
        <end position="680"/>
    </location>
</feature>
<dbReference type="CDD" id="cd09942">
    <property type="entry name" value="SH2_nSH2_p85_like"/>
    <property type="match status" value="1"/>
</dbReference>
<evidence type="ECO:0000259" key="5">
    <source>
        <dbReference type="PROSITE" id="PS50238"/>
    </source>
</evidence>
<reference evidence="6" key="1">
    <citation type="submission" date="2021-05" db="EMBL/GenBank/DDBJ databases">
        <authorList>
            <person name="Alioto T."/>
            <person name="Alioto T."/>
            <person name="Gomez Garrido J."/>
        </authorList>
    </citation>
    <scope>NUCLEOTIDE SEQUENCE</scope>
</reference>
<feature type="domain" description="SH2" evidence="4">
    <location>
        <begin position="726"/>
        <end position="820"/>
    </location>
</feature>
<dbReference type="EMBL" id="HBUF01542676">
    <property type="protein sequence ID" value="CAG6755649.1"/>
    <property type="molecule type" value="Transcribed_RNA"/>
</dbReference>
<organism evidence="6">
    <name type="scientific">Cacopsylla melanoneura</name>
    <dbReference type="NCBI Taxonomy" id="428564"/>
    <lineage>
        <taxon>Eukaryota</taxon>
        <taxon>Metazoa</taxon>
        <taxon>Ecdysozoa</taxon>
        <taxon>Arthropoda</taxon>
        <taxon>Hexapoda</taxon>
        <taxon>Insecta</taxon>
        <taxon>Pterygota</taxon>
        <taxon>Neoptera</taxon>
        <taxon>Paraneoptera</taxon>
        <taxon>Hemiptera</taxon>
        <taxon>Sternorrhyncha</taxon>
        <taxon>Psylloidea</taxon>
        <taxon>Psyllidae</taxon>
        <taxon>Psyllinae</taxon>
        <taxon>Cacopsylla</taxon>
    </lineage>
</organism>
<evidence type="ECO:0000256" key="2">
    <source>
        <dbReference type="PROSITE-ProRule" id="PRU00191"/>
    </source>
</evidence>
<feature type="compositionally biased region" description="Polar residues" evidence="3">
    <location>
        <begin position="645"/>
        <end position="656"/>
    </location>
</feature>
<dbReference type="PANTHER" id="PTHR10155:SF10">
    <property type="entry name" value="PI3K21B, ISOFORM B"/>
    <property type="match status" value="1"/>
</dbReference>
<dbReference type="Pfam" id="PF16454">
    <property type="entry name" value="PI3K_P85_iSH2"/>
    <property type="match status" value="1"/>
</dbReference>
<feature type="compositionally biased region" description="Polar residues" evidence="3">
    <location>
        <begin position="316"/>
        <end position="325"/>
    </location>
</feature>
<feature type="region of interest" description="Disordered" evidence="3">
    <location>
        <begin position="99"/>
        <end position="193"/>
    </location>
</feature>
<dbReference type="PROSITE" id="PS50001">
    <property type="entry name" value="SH2"/>
    <property type="match status" value="2"/>
</dbReference>
<dbReference type="PRINTS" id="PR00678">
    <property type="entry name" value="PI3KINASEP85"/>
</dbReference>
<dbReference type="Gene3D" id="1.10.555.10">
    <property type="entry name" value="Rho GTPase activation protein"/>
    <property type="match status" value="1"/>
</dbReference>
<dbReference type="SMART" id="SM00252">
    <property type="entry name" value="SH2"/>
    <property type="match status" value="2"/>
</dbReference>
<dbReference type="InterPro" id="IPR035022">
    <property type="entry name" value="PI3kinase_P85_nSH2"/>
</dbReference>
<feature type="compositionally biased region" description="Low complexity" evidence="3">
    <location>
        <begin position="158"/>
        <end position="178"/>
    </location>
</feature>
<dbReference type="GO" id="GO:0046854">
    <property type="term" value="P:phosphatidylinositol phosphate biosynthetic process"/>
    <property type="evidence" value="ECO:0007669"/>
    <property type="project" value="TreeGrafter"/>
</dbReference>
<dbReference type="PROSITE" id="PS50238">
    <property type="entry name" value="RHOGAP"/>
    <property type="match status" value="1"/>
</dbReference>
<feature type="compositionally biased region" description="Low complexity" evidence="3">
    <location>
        <begin position="1"/>
        <end position="31"/>
    </location>
</feature>
<dbReference type="FunFam" id="3.30.505.10:FF:000100">
    <property type="entry name" value="phosphatidylinositol 3-kinase regulatory subunit gamma"/>
    <property type="match status" value="1"/>
</dbReference>
<feature type="region of interest" description="Disordered" evidence="3">
    <location>
        <begin position="630"/>
        <end position="680"/>
    </location>
</feature>
<proteinExistence type="predicted"/>
<feature type="compositionally biased region" description="Low complexity" evidence="3">
    <location>
        <begin position="130"/>
        <end position="145"/>
    </location>
</feature>
<feature type="region of interest" description="Disordered" evidence="3">
    <location>
        <begin position="282"/>
        <end position="380"/>
    </location>
</feature>
<dbReference type="FunFam" id="3.30.505.10:FF:000014">
    <property type="entry name" value="Phosphatidylinositol 3-kinase regulatory subunit alpha"/>
    <property type="match status" value="1"/>
</dbReference>
<dbReference type="Gene3D" id="1.10.287.1490">
    <property type="match status" value="1"/>
</dbReference>
<protein>
    <submittedName>
        <fullName evidence="6">Phosphatidylinositol 3-kinase regulatory subunit gamma</fullName>
    </submittedName>
</protein>
<evidence type="ECO:0000256" key="1">
    <source>
        <dbReference type="ARBA" id="ARBA00022999"/>
    </source>
</evidence>
<dbReference type="SUPFAM" id="SSF48350">
    <property type="entry name" value="GTPase activation domain, GAP"/>
    <property type="match status" value="1"/>
</dbReference>
<dbReference type="GO" id="GO:0046935">
    <property type="term" value="F:1-phosphatidylinositol-3-kinase regulator activity"/>
    <property type="evidence" value="ECO:0007669"/>
    <property type="project" value="TreeGrafter"/>
</dbReference>
<feature type="domain" description="SH2" evidence="4">
    <location>
        <begin position="1043"/>
        <end position="1136"/>
    </location>
</feature>
<dbReference type="SMART" id="SM00324">
    <property type="entry name" value="RhoGAP"/>
    <property type="match status" value="1"/>
</dbReference>
<dbReference type="GO" id="GO:0005942">
    <property type="term" value="C:phosphatidylinositol 3-kinase complex"/>
    <property type="evidence" value="ECO:0007669"/>
    <property type="project" value="TreeGrafter"/>
</dbReference>
<dbReference type="InterPro" id="IPR036860">
    <property type="entry name" value="SH2_dom_sf"/>
</dbReference>
<dbReference type="PANTHER" id="PTHR10155">
    <property type="entry name" value="PHOSPHATIDYLINOSITOL 3-KINASE REGULATORY SUBUNIT"/>
    <property type="match status" value="1"/>
</dbReference>
<evidence type="ECO:0000256" key="3">
    <source>
        <dbReference type="SAM" id="MobiDB-lite"/>
    </source>
</evidence>
<name>A0A8D8ZYF4_9HEMI</name>
<feature type="region of interest" description="Disordered" evidence="3">
    <location>
        <begin position="1"/>
        <end position="41"/>
    </location>
</feature>
<dbReference type="SUPFAM" id="SSF55550">
    <property type="entry name" value="SH2 domain"/>
    <property type="match status" value="2"/>
</dbReference>
<dbReference type="Pfam" id="PF00017">
    <property type="entry name" value="SH2"/>
    <property type="match status" value="2"/>
</dbReference>
<evidence type="ECO:0000259" key="4">
    <source>
        <dbReference type="PROSITE" id="PS50001"/>
    </source>
</evidence>
<feature type="compositionally biased region" description="Low complexity" evidence="3">
    <location>
        <begin position="330"/>
        <end position="354"/>
    </location>
</feature>